<dbReference type="SUPFAM" id="SSF46955">
    <property type="entry name" value="Putative DNA-binding domain"/>
    <property type="match status" value="1"/>
</dbReference>
<feature type="domain" description="Helix-turn-helix" evidence="1">
    <location>
        <begin position="39"/>
        <end position="86"/>
    </location>
</feature>
<accession>A0ABS3CIE5</accession>
<proteinExistence type="predicted"/>
<dbReference type="RefSeq" id="WP_206587524.1">
    <property type="nucleotide sequence ID" value="NZ_JAFKCU010000003.1"/>
</dbReference>
<dbReference type="Proteomes" id="UP000664480">
    <property type="component" value="Unassembled WGS sequence"/>
</dbReference>
<dbReference type="EMBL" id="JAFKCU010000003">
    <property type="protein sequence ID" value="MBN7816868.1"/>
    <property type="molecule type" value="Genomic_DNA"/>
</dbReference>
<dbReference type="InterPro" id="IPR041657">
    <property type="entry name" value="HTH_17"/>
</dbReference>
<protein>
    <submittedName>
        <fullName evidence="2">Helix-turn-helix domain-containing protein</fullName>
    </submittedName>
</protein>
<reference evidence="2 3" key="1">
    <citation type="submission" date="2021-03" db="EMBL/GenBank/DDBJ databases">
        <title>novel species isolated from a fishpond in China.</title>
        <authorList>
            <person name="Lu H."/>
            <person name="Cai Z."/>
        </authorList>
    </citation>
    <scope>NUCLEOTIDE SEQUENCE [LARGE SCALE GENOMIC DNA]</scope>
    <source>
        <strain evidence="2 3">YJ13C</strain>
    </source>
</reference>
<evidence type="ECO:0000259" key="1">
    <source>
        <dbReference type="Pfam" id="PF12728"/>
    </source>
</evidence>
<sequence length="112" mass="13239">MDNPFESIMNRLDNLEKKFDRVTNALESKASVPDKEDPLTVGQAADFLNLKKNSIYYMTSKGLIPHFKRGKYLYFFKNDLIEWLRDSRKSTALEIEHSLLHFPVRKRKAYRV</sequence>
<name>A0ABS3CIE5_9BACT</name>
<comment type="caution">
    <text evidence="2">The sequence shown here is derived from an EMBL/GenBank/DDBJ whole genome shotgun (WGS) entry which is preliminary data.</text>
</comment>
<dbReference type="Pfam" id="PF12728">
    <property type="entry name" value="HTH_17"/>
    <property type="match status" value="1"/>
</dbReference>
<evidence type="ECO:0000313" key="3">
    <source>
        <dbReference type="Proteomes" id="UP000664480"/>
    </source>
</evidence>
<organism evidence="2 3">
    <name type="scientific">Algoriphagus pacificus</name>
    <dbReference type="NCBI Taxonomy" id="2811234"/>
    <lineage>
        <taxon>Bacteria</taxon>
        <taxon>Pseudomonadati</taxon>
        <taxon>Bacteroidota</taxon>
        <taxon>Cytophagia</taxon>
        <taxon>Cytophagales</taxon>
        <taxon>Cyclobacteriaceae</taxon>
        <taxon>Algoriphagus</taxon>
    </lineage>
</organism>
<evidence type="ECO:0000313" key="2">
    <source>
        <dbReference type="EMBL" id="MBN7816868.1"/>
    </source>
</evidence>
<gene>
    <name evidence="2" type="ORF">J0A69_15580</name>
</gene>
<dbReference type="InterPro" id="IPR009061">
    <property type="entry name" value="DNA-bd_dom_put_sf"/>
</dbReference>
<keyword evidence="3" id="KW-1185">Reference proteome</keyword>